<feature type="non-terminal residue" evidence="3">
    <location>
        <position position="212"/>
    </location>
</feature>
<organism evidence="3 4">
    <name type="scientific">Candolleomyces eurysporus</name>
    <dbReference type="NCBI Taxonomy" id="2828524"/>
    <lineage>
        <taxon>Eukaryota</taxon>
        <taxon>Fungi</taxon>
        <taxon>Dikarya</taxon>
        <taxon>Basidiomycota</taxon>
        <taxon>Agaricomycotina</taxon>
        <taxon>Agaricomycetes</taxon>
        <taxon>Agaricomycetidae</taxon>
        <taxon>Agaricales</taxon>
        <taxon>Agaricineae</taxon>
        <taxon>Psathyrellaceae</taxon>
        <taxon>Candolleomyces</taxon>
    </lineage>
</organism>
<feature type="region of interest" description="Disordered" evidence="1">
    <location>
        <begin position="124"/>
        <end position="144"/>
    </location>
</feature>
<accession>A0A9W8JCH5</accession>
<reference evidence="3" key="1">
    <citation type="submission" date="2022-06" db="EMBL/GenBank/DDBJ databases">
        <title>Genome Sequence of Candolleomyces eurysporus.</title>
        <authorList>
            <person name="Buettner E."/>
        </authorList>
    </citation>
    <scope>NUCLEOTIDE SEQUENCE</scope>
    <source>
        <strain evidence="3">VTCC 930004</strain>
    </source>
</reference>
<keyword evidence="2" id="KW-0812">Transmembrane</keyword>
<keyword evidence="2" id="KW-1133">Transmembrane helix</keyword>
<evidence type="ECO:0000313" key="4">
    <source>
        <dbReference type="Proteomes" id="UP001140091"/>
    </source>
</evidence>
<comment type="caution">
    <text evidence="3">The sequence shown here is derived from an EMBL/GenBank/DDBJ whole genome shotgun (WGS) entry which is preliminary data.</text>
</comment>
<name>A0A9W8JCH5_9AGAR</name>
<evidence type="ECO:0000313" key="3">
    <source>
        <dbReference type="EMBL" id="KAJ2932371.1"/>
    </source>
</evidence>
<proteinExistence type="predicted"/>
<feature type="region of interest" description="Disordered" evidence="1">
    <location>
        <begin position="1"/>
        <end position="33"/>
    </location>
</feature>
<sequence length="212" mass="22798">MSIPNVTIQTQRPFSEKPPSLSQQGYKMHPAPSLYSSKEISTHQSEYDSESGHRMDHGACPHRRACRSRRYFLPIMAAGIIIISLIALATFSCTGTDLSAWLAGLTTGGGGDLVRRAAETGASAATDAGSGSGNNPIVDKKSRGAAKEHSETRCAALVISAPAVEVSLAWNVLVVVCVQKASSSWRKMVRSGDYETLSWTAQYVAVYEYEDL</sequence>
<feature type="transmembrane region" description="Helical" evidence="2">
    <location>
        <begin position="155"/>
        <end position="178"/>
    </location>
</feature>
<evidence type="ECO:0000256" key="2">
    <source>
        <dbReference type="SAM" id="Phobius"/>
    </source>
</evidence>
<evidence type="ECO:0000256" key="1">
    <source>
        <dbReference type="SAM" id="MobiDB-lite"/>
    </source>
</evidence>
<gene>
    <name evidence="3" type="ORF">H1R20_g4681</name>
</gene>
<keyword evidence="4" id="KW-1185">Reference proteome</keyword>
<dbReference type="Proteomes" id="UP001140091">
    <property type="component" value="Unassembled WGS sequence"/>
</dbReference>
<protein>
    <submittedName>
        <fullName evidence="3">Uncharacterized protein</fullName>
    </submittedName>
</protein>
<dbReference type="AlphaFoldDB" id="A0A9W8JCH5"/>
<dbReference type="EMBL" id="JANBPK010000773">
    <property type="protein sequence ID" value="KAJ2932371.1"/>
    <property type="molecule type" value="Genomic_DNA"/>
</dbReference>
<feature type="compositionally biased region" description="Polar residues" evidence="1">
    <location>
        <begin position="1"/>
        <end position="13"/>
    </location>
</feature>
<feature type="transmembrane region" description="Helical" evidence="2">
    <location>
        <begin position="71"/>
        <end position="91"/>
    </location>
</feature>
<keyword evidence="2" id="KW-0472">Membrane</keyword>